<keyword evidence="3" id="KW-1185">Reference proteome</keyword>
<dbReference type="SUPFAM" id="SSF51445">
    <property type="entry name" value="(Trans)glycosidases"/>
    <property type="match status" value="1"/>
</dbReference>
<dbReference type="InterPro" id="IPR001360">
    <property type="entry name" value="Glyco_hydro_1"/>
</dbReference>
<reference evidence="2 3" key="1">
    <citation type="journal article" date="2019" name="Int. J. Syst. Evol. Microbiol.">
        <title>The Global Catalogue of Microorganisms (GCM) 10K type strain sequencing project: providing services to taxonomists for standard genome sequencing and annotation.</title>
        <authorList>
            <consortium name="The Broad Institute Genomics Platform"/>
            <consortium name="The Broad Institute Genome Sequencing Center for Infectious Disease"/>
            <person name="Wu L."/>
            <person name="Ma J."/>
        </authorList>
    </citation>
    <scope>NUCLEOTIDE SEQUENCE [LARGE SCALE GENOMIC DNA]</scope>
    <source>
        <strain evidence="2 3">JCM 4087</strain>
    </source>
</reference>
<name>A0ABN3WNZ3_STRTU</name>
<dbReference type="EMBL" id="BAAAXZ010000073">
    <property type="protein sequence ID" value="GAA2923260.1"/>
    <property type="molecule type" value="Genomic_DNA"/>
</dbReference>
<protein>
    <recommendedName>
        <fullName evidence="4">Beta-glucosidase</fullName>
    </recommendedName>
</protein>
<dbReference type="Proteomes" id="UP001501102">
    <property type="component" value="Unassembled WGS sequence"/>
</dbReference>
<dbReference type="Pfam" id="PF00232">
    <property type="entry name" value="Glyco_hydro_1"/>
    <property type="match status" value="1"/>
</dbReference>
<dbReference type="InterPro" id="IPR017853">
    <property type="entry name" value="GH"/>
</dbReference>
<feature type="region of interest" description="Disordered" evidence="1">
    <location>
        <begin position="114"/>
        <end position="151"/>
    </location>
</feature>
<dbReference type="Gene3D" id="3.20.20.80">
    <property type="entry name" value="Glycosidases"/>
    <property type="match status" value="1"/>
</dbReference>
<evidence type="ECO:0008006" key="4">
    <source>
        <dbReference type="Google" id="ProtNLM"/>
    </source>
</evidence>
<accession>A0ABN3WNZ3</accession>
<feature type="compositionally biased region" description="Basic residues" evidence="1">
    <location>
        <begin position="129"/>
        <end position="151"/>
    </location>
</feature>
<comment type="caution">
    <text evidence="2">The sequence shown here is derived from an EMBL/GenBank/DDBJ whole genome shotgun (WGS) entry which is preliminary data.</text>
</comment>
<gene>
    <name evidence="2" type="ORF">GCM10020221_19200</name>
</gene>
<evidence type="ECO:0000313" key="3">
    <source>
        <dbReference type="Proteomes" id="UP001501102"/>
    </source>
</evidence>
<evidence type="ECO:0000313" key="2">
    <source>
        <dbReference type="EMBL" id="GAA2923260.1"/>
    </source>
</evidence>
<organism evidence="2 3">
    <name type="scientific">Streptomyces thioluteus</name>
    <dbReference type="NCBI Taxonomy" id="66431"/>
    <lineage>
        <taxon>Bacteria</taxon>
        <taxon>Bacillati</taxon>
        <taxon>Actinomycetota</taxon>
        <taxon>Actinomycetes</taxon>
        <taxon>Kitasatosporales</taxon>
        <taxon>Streptomycetaceae</taxon>
        <taxon>Streptomyces</taxon>
    </lineage>
</organism>
<evidence type="ECO:0000256" key="1">
    <source>
        <dbReference type="SAM" id="MobiDB-lite"/>
    </source>
</evidence>
<dbReference type="PRINTS" id="PR00131">
    <property type="entry name" value="GLHYDRLASE1"/>
</dbReference>
<sequence>MPLAVSENGAAYDDKLRPDGKGVVHDPERVAYLHGHLDAVLRALGDGADVWGYFVWSRCWTTSSGRTGTSKRFGVVYVDYGTLGAYAEVECVVVSGCGADGAVAVGGLRVPGSRPFTVSRGGPGPRPPSGRKRGLRPLHTPKPRSALLRKR</sequence>
<proteinExistence type="predicted"/>